<dbReference type="GO" id="GO:0043190">
    <property type="term" value="C:ATP-binding cassette (ABC) transporter complex"/>
    <property type="evidence" value="ECO:0007669"/>
    <property type="project" value="InterPro"/>
</dbReference>
<evidence type="ECO:0000313" key="3">
    <source>
        <dbReference type="EMBL" id="OVE47079.1"/>
    </source>
</evidence>
<feature type="compositionally biased region" description="Basic and acidic residues" evidence="1">
    <location>
        <begin position="262"/>
        <end position="276"/>
    </location>
</feature>
<dbReference type="Proteomes" id="UP000196342">
    <property type="component" value="Unassembled WGS sequence"/>
</dbReference>
<protein>
    <submittedName>
        <fullName evidence="3">Glycine/betaine ABC transporter substrate-binding protein</fullName>
    </submittedName>
</protein>
<name>A0A202B6M8_CHRVL</name>
<evidence type="ECO:0000259" key="2">
    <source>
        <dbReference type="Pfam" id="PF04069"/>
    </source>
</evidence>
<dbReference type="EMBL" id="NHOO01000013">
    <property type="protein sequence ID" value="OVE47079.1"/>
    <property type="molecule type" value="Genomic_DNA"/>
</dbReference>
<organism evidence="3 4">
    <name type="scientific">Chromobacterium violaceum</name>
    <dbReference type="NCBI Taxonomy" id="536"/>
    <lineage>
        <taxon>Bacteria</taxon>
        <taxon>Pseudomonadati</taxon>
        <taxon>Pseudomonadota</taxon>
        <taxon>Betaproteobacteria</taxon>
        <taxon>Neisseriales</taxon>
        <taxon>Chromobacteriaceae</taxon>
        <taxon>Chromobacterium</taxon>
    </lineage>
</organism>
<dbReference type="RefSeq" id="WP_087698284.1">
    <property type="nucleotide sequence ID" value="NZ_NHOO01000013.1"/>
</dbReference>
<evidence type="ECO:0000313" key="4">
    <source>
        <dbReference type="Proteomes" id="UP000196342"/>
    </source>
</evidence>
<feature type="region of interest" description="Disordered" evidence="1">
    <location>
        <begin position="255"/>
        <end position="283"/>
    </location>
</feature>
<dbReference type="SUPFAM" id="SSF53850">
    <property type="entry name" value="Periplasmic binding protein-like II"/>
    <property type="match status" value="1"/>
</dbReference>
<dbReference type="AlphaFoldDB" id="A0A202B6M8"/>
<dbReference type="GO" id="GO:0022857">
    <property type="term" value="F:transmembrane transporter activity"/>
    <property type="evidence" value="ECO:0007669"/>
    <property type="project" value="InterPro"/>
</dbReference>
<dbReference type="InterPro" id="IPR007210">
    <property type="entry name" value="ABC_Gly_betaine_transp_sub-bd"/>
</dbReference>
<dbReference type="Gene3D" id="3.40.190.10">
    <property type="entry name" value="Periplasmic binding protein-like II"/>
    <property type="match status" value="1"/>
</dbReference>
<gene>
    <name evidence="3" type="ORF">CBW21_15540</name>
</gene>
<comment type="caution">
    <text evidence="3">The sequence shown here is derived from an EMBL/GenBank/DDBJ whole genome shotgun (WGS) entry which is preliminary data.</text>
</comment>
<keyword evidence="4" id="KW-1185">Reference proteome</keyword>
<reference evidence="3 4" key="1">
    <citation type="submission" date="2017-05" db="EMBL/GenBank/DDBJ databases">
        <title>Chromobacterium violaceum GHPS1 isolated from Hydrocarbon polluted soil in French Guiana display an awesome secondary metabolite arsenal and a battery of drug and heavy-metal-resistance and detoxification of xenobiotics proteins.</title>
        <authorList>
            <person name="Belbahri L."/>
        </authorList>
    </citation>
    <scope>NUCLEOTIDE SEQUENCE [LARGE SCALE GENOMIC DNA]</scope>
    <source>
        <strain evidence="3 4">GHPS1</strain>
    </source>
</reference>
<sequence length="283" mass="30903">MNTPRITLITIDLSFHAASAAVVAQLLEKHGVAVDELRAPHERAFALLAAGQGDMLCSAWLPGSHGGYLAPVENDVEKLAALYEPYALWGVPDYVPAGAVAEIADLKKPEVASRMIKRIQGINPGAGISRFSREIIARYHLDEAGYHFENGSLEDCAQAFEQAVARGDWAVAPLWQPQFLHWRHRIRALADPENLLRGRDEATLIARKDALARLPPAAVDDLRRLRLGNRAVAWLDHLICRQGATPAQAARQWLSSAGGADGRAEGDSHVQQDDIHMTTPSTQ</sequence>
<dbReference type="Gene3D" id="3.40.190.100">
    <property type="entry name" value="Glycine betaine-binding periplasmic protein, domain 2"/>
    <property type="match status" value="1"/>
</dbReference>
<accession>A0A202B6M8</accession>
<evidence type="ECO:0000256" key="1">
    <source>
        <dbReference type="SAM" id="MobiDB-lite"/>
    </source>
</evidence>
<proteinExistence type="predicted"/>
<feature type="domain" description="ABC-type glycine betaine transport system substrate-binding" evidence="2">
    <location>
        <begin position="5"/>
        <end position="255"/>
    </location>
</feature>
<dbReference type="Pfam" id="PF04069">
    <property type="entry name" value="OpuAC"/>
    <property type="match status" value="1"/>
</dbReference>